<dbReference type="InterPro" id="IPR016159">
    <property type="entry name" value="Cullin_repeat-like_dom_sf"/>
</dbReference>
<dbReference type="GeneID" id="73379701"/>
<reference evidence="6" key="1">
    <citation type="journal article" date="2022" name="DNA Res.">
        <title>Genome analysis of five recently described species of the CUG-Ser clade uncovers Candida theae as a new hybrid lineage with pathogenic potential in the Candida parapsilosis species complex.</title>
        <authorList>
            <person name="Mixao V."/>
            <person name="Del Olmo V."/>
            <person name="Hegedusova E."/>
            <person name="Saus E."/>
            <person name="Pryszcz L."/>
            <person name="Cillingova A."/>
            <person name="Nosek J."/>
            <person name="Gabaldon T."/>
        </authorList>
    </citation>
    <scope>NUCLEOTIDE SEQUENCE</scope>
    <source>
        <strain evidence="6">CBS 10844</strain>
    </source>
</reference>
<comment type="caution">
    <text evidence="6">The sequence shown here is derived from an EMBL/GenBank/DDBJ whole genome shotgun (WGS) entry which is preliminary data.</text>
</comment>
<evidence type="ECO:0000313" key="6">
    <source>
        <dbReference type="EMBL" id="KAI3405128.2"/>
    </source>
</evidence>
<dbReference type="Pfam" id="PF20669">
    <property type="entry name" value="Exo70_N"/>
    <property type="match status" value="1"/>
</dbReference>
<sequence length="636" mass="72164">MAYYRVDVDEADVAVLNQNLVKSKELFDSINKSLQKISQKTQTAHSTIKPVLAQVNKLSGSKKEVEKGLALLSEIDESVSRINGFENLLNNSIETIGLLKYMSTLSQARELMNQIKPNFKQFKGIVDNFEAVLARAELKVQNYIDSVLNSDADLLVEKKNDVKVIFEYFIKQGNDQHITSIYVEKRGRQLSARLKAVEVQVKPTQIDAPYEKLQNGINKYTDAVDEAAKQEILVLKQCQLPLKLIGPISEYALSEYNQVLLSIFSQLQVQLDSRNESNLILLEVVDNLLRLEHLLKNRYNVNNASFDKNLDNFIKLGSSLFPHFIRQVDAKFSTLTQFTESSIHQLTADSINIARKMCEFKQPLIKLISTHTAGDWINPEPKLNYIGTFSSLLPNSVQNSSPEFMLSSYFTDIIDCIMINLQIGLDKGAKHAASSGDHHHHHYHSMKKSAQGFLLVRNLYMIETIINRSQDIFNILGTNGQERIAKLKNRFIKIFLEDWSYASYIIIKGMTQIAAQSGQVTSSTSATTATAVATSANNTISSISTATNLSSKEKDQVKDLFRKFNEAFEDALSNYQTFNFGDQNLKHQLAIEVKKLILNAYFKLYDKYGNVDFAKTKSKYVKWDRKEFEKLLNDKL</sequence>
<dbReference type="PANTHER" id="PTHR12542">
    <property type="entry name" value="EXOCYST COMPLEX PROTEIN EXO70"/>
    <property type="match status" value="1"/>
</dbReference>
<keyword evidence="4" id="KW-0653">Protein transport</keyword>
<comment type="subcellular location">
    <subcellularLocation>
        <location evidence="4">Bud</location>
    </subcellularLocation>
    <subcellularLocation>
        <location evidence="4">Bud neck</location>
    </subcellularLocation>
</comment>
<keyword evidence="3 4" id="KW-0268">Exocytosis</keyword>
<dbReference type="GO" id="GO:0005546">
    <property type="term" value="F:phosphatidylinositol-4,5-bisphosphate binding"/>
    <property type="evidence" value="ECO:0007669"/>
    <property type="project" value="InterPro"/>
</dbReference>
<dbReference type="RefSeq" id="XP_049180873.1">
    <property type="nucleotide sequence ID" value="XM_049323276.1"/>
</dbReference>
<gene>
    <name evidence="6" type="ORF">KGF56_002084</name>
</gene>
<dbReference type="EMBL" id="JAHUZD010000067">
    <property type="protein sequence ID" value="KAI3405128.2"/>
    <property type="molecule type" value="Genomic_DNA"/>
</dbReference>
<accession>A0AAI9SYI6</accession>
<comment type="function">
    <text evidence="4">Involved in the secretory pathway as part of the exocyst complex which tethers secretory vesicles to the sites of exocytosis. Also plays a role in the assembly of the exocyst.</text>
</comment>
<dbReference type="GO" id="GO:0000145">
    <property type="term" value="C:exocyst"/>
    <property type="evidence" value="ECO:0007669"/>
    <property type="project" value="InterPro"/>
</dbReference>
<evidence type="ECO:0000256" key="4">
    <source>
        <dbReference type="RuleBase" id="RU365026"/>
    </source>
</evidence>
<dbReference type="Proteomes" id="UP001202479">
    <property type="component" value="Unassembled WGS sequence"/>
</dbReference>
<organism evidence="6 7">
    <name type="scientific">Candida oxycetoniae</name>
    <dbReference type="NCBI Taxonomy" id="497107"/>
    <lineage>
        <taxon>Eukaryota</taxon>
        <taxon>Fungi</taxon>
        <taxon>Dikarya</taxon>
        <taxon>Ascomycota</taxon>
        <taxon>Saccharomycotina</taxon>
        <taxon>Pichiomycetes</taxon>
        <taxon>Debaryomycetaceae</taxon>
        <taxon>Candida/Lodderomyces clade</taxon>
        <taxon>Candida</taxon>
    </lineage>
</organism>
<protein>
    <recommendedName>
        <fullName evidence="4">Exocyst complex protein EXO70</fullName>
    </recommendedName>
</protein>
<evidence type="ECO:0000313" key="7">
    <source>
        <dbReference type="Proteomes" id="UP001202479"/>
    </source>
</evidence>
<keyword evidence="7" id="KW-1185">Reference proteome</keyword>
<dbReference type="Pfam" id="PF03081">
    <property type="entry name" value="Exo70_C"/>
    <property type="match status" value="1"/>
</dbReference>
<dbReference type="InterPro" id="IPR046364">
    <property type="entry name" value="Exo70_C"/>
</dbReference>
<dbReference type="Gene3D" id="1.20.1280.170">
    <property type="entry name" value="Exocyst complex component Exo70"/>
    <property type="match status" value="1"/>
</dbReference>
<feature type="domain" description="Exocyst complex subunit Exo70 C-terminal" evidence="5">
    <location>
        <begin position="215"/>
        <end position="634"/>
    </location>
</feature>
<dbReference type="InterPro" id="IPR004140">
    <property type="entry name" value="Exo70"/>
</dbReference>
<dbReference type="Gene3D" id="1.20.58.1150">
    <property type="match status" value="1"/>
</dbReference>
<dbReference type="PANTHER" id="PTHR12542:SF41">
    <property type="entry name" value="EXOCYST COMPLEX COMPONENT 7"/>
    <property type="match status" value="1"/>
</dbReference>
<dbReference type="Gene3D" id="1.20.1310.30">
    <property type="match status" value="1"/>
</dbReference>
<dbReference type="SUPFAM" id="SSF74788">
    <property type="entry name" value="Cullin repeat-like"/>
    <property type="match status" value="1"/>
</dbReference>
<name>A0AAI9SYI6_9ASCO</name>
<evidence type="ECO:0000256" key="3">
    <source>
        <dbReference type="ARBA" id="ARBA00022483"/>
    </source>
</evidence>
<keyword evidence="2 4" id="KW-0813">Transport</keyword>
<dbReference type="GO" id="GO:0006887">
    <property type="term" value="P:exocytosis"/>
    <property type="evidence" value="ECO:0007669"/>
    <property type="project" value="UniProtKB-KW"/>
</dbReference>
<dbReference type="GO" id="GO:0015031">
    <property type="term" value="P:protein transport"/>
    <property type="evidence" value="ECO:0007669"/>
    <property type="project" value="UniProtKB-KW"/>
</dbReference>
<dbReference type="GO" id="GO:0005935">
    <property type="term" value="C:cellular bud neck"/>
    <property type="evidence" value="ECO:0007669"/>
    <property type="project" value="UniProtKB-SubCell"/>
</dbReference>
<evidence type="ECO:0000259" key="5">
    <source>
        <dbReference type="Pfam" id="PF03081"/>
    </source>
</evidence>
<evidence type="ECO:0000256" key="1">
    <source>
        <dbReference type="ARBA" id="ARBA00006756"/>
    </source>
</evidence>
<proteinExistence type="inferred from homology"/>
<comment type="similarity">
    <text evidence="1 4">Belongs to the EXO70 family.</text>
</comment>
<dbReference type="Gene3D" id="1.10.357.60">
    <property type="match status" value="1"/>
</dbReference>
<evidence type="ECO:0000256" key="2">
    <source>
        <dbReference type="ARBA" id="ARBA00022448"/>
    </source>
</evidence>
<dbReference type="AlphaFoldDB" id="A0AAI9SYI6"/>